<evidence type="ECO:0000313" key="2">
    <source>
        <dbReference type="EMBL" id="AEW99597.1"/>
    </source>
</evidence>
<evidence type="ECO:0000313" key="3">
    <source>
        <dbReference type="Proteomes" id="UP000007842"/>
    </source>
</evidence>
<reference evidence="3" key="1">
    <citation type="submission" date="2011-12" db="EMBL/GenBank/DDBJ databases">
        <title>Complete genome sequence of Streptomyces cattleya strain DSM 46488.</title>
        <authorList>
            <person name="Ou H.-Y."/>
            <person name="Li P."/>
            <person name="Zhao C."/>
            <person name="O'Hagan D."/>
            <person name="Deng Z."/>
        </authorList>
    </citation>
    <scope>NUCLEOTIDE SEQUENCE [LARGE SCALE GENOMIC DNA]</scope>
    <source>
        <strain evidence="3">ATCC 35852 / DSM 46488 / JCM 4925 / NBRC 14057 / NRRL 8057</strain>
        <plasmid evidence="3">Plasmid pSCATT</plasmid>
    </source>
</reference>
<dbReference type="Proteomes" id="UP000007842">
    <property type="component" value="Plasmid pSCATT"/>
</dbReference>
<feature type="region of interest" description="Disordered" evidence="1">
    <location>
        <begin position="1"/>
        <end position="38"/>
    </location>
</feature>
<sequence length="38" mass="4033">MHPPLAQPVQHEIGDLSHHFSSSASVPGAFQVSGRAPR</sequence>
<gene>
    <name evidence="2" type="ordered locus">SCATT_p14040</name>
</gene>
<name>G8XG66_STREN</name>
<dbReference type="EMBL" id="CP003229">
    <property type="protein sequence ID" value="AEW99597.1"/>
    <property type="molecule type" value="Genomic_DNA"/>
</dbReference>
<dbReference type="HOGENOM" id="CLU_3333415_0_0_11"/>
<dbReference type="KEGG" id="scy:SCATT_p14040"/>
<evidence type="ECO:0000256" key="1">
    <source>
        <dbReference type="SAM" id="MobiDB-lite"/>
    </source>
</evidence>
<protein>
    <submittedName>
        <fullName evidence="2">Uncharacterized protein</fullName>
    </submittedName>
</protein>
<organism evidence="2 3">
    <name type="scientific">Streptantibioticus cattleyicolor (strain ATCC 35852 / DSM 46488 / JCM 4925 / NBRC 14057 / NRRL 8057)</name>
    <name type="common">Streptomyces cattleya</name>
    <dbReference type="NCBI Taxonomy" id="1003195"/>
    <lineage>
        <taxon>Bacteria</taxon>
        <taxon>Bacillati</taxon>
        <taxon>Actinomycetota</taxon>
        <taxon>Actinomycetes</taxon>
        <taxon>Kitasatosporales</taxon>
        <taxon>Streptomycetaceae</taxon>
        <taxon>Streptantibioticus</taxon>
    </lineage>
</organism>
<accession>G8XG66</accession>
<keyword evidence="2" id="KW-0614">Plasmid</keyword>
<dbReference type="AlphaFoldDB" id="G8XG66"/>
<proteinExistence type="predicted"/>
<keyword evidence="3" id="KW-1185">Reference proteome</keyword>
<geneLocation type="plasmid" evidence="2 3">
    <name>pSCATT</name>
</geneLocation>